<evidence type="ECO:0000313" key="2">
    <source>
        <dbReference type="EMBL" id="KAF7383309.1"/>
    </source>
</evidence>
<feature type="compositionally biased region" description="Basic and acidic residues" evidence="1">
    <location>
        <begin position="20"/>
        <end position="31"/>
    </location>
</feature>
<keyword evidence="3" id="KW-1185">Reference proteome</keyword>
<comment type="caution">
    <text evidence="2">The sequence shown here is derived from an EMBL/GenBank/DDBJ whole genome shotgun (WGS) entry which is preliminary data.</text>
</comment>
<feature type="compositionally biased region" description="Gly residues" evidence="1">
    <location>
        <begin position="44"/>
        <end position="57"/>
    </location>
</feature>
<organism evidence="2 3">
    <name type="scientific">Vespula germanica</name>
    <name type="common">German yellow jacket</name>
    <name type="synonym">Paravespula germanica</name>
    <dbReference type="NCBI Taxonomy" id="30212"/>
    <lineage>
        <taxon>Eukaryota</taxon>
        <taxon>Metazoa</taxon>
        <taxon>Ecdysozoa</taxon>
        <taxon>Arthropoda</taxon>
        <taxon>Hexapoda</taxon>
        <taxon>Insecta</taxon>
        <taxon>Pterygota</taxon>
        <taxon>Neoptera</taxon>
        <taxon>Endopterygota</taxon>
        <taxon>Hymenoptera</taxon>
        <taxon>Apocrita</taxon>
        <taxon>Aculeata</taxon>
        <taxon>Vespoidea</taxon>
        <taxon>Vespidae</taxon>
        <taxon>Vespinae</taxon>
        <taxon>Vespula</taxon>
    </lineage>
</organism>
<feature type="compositionally biased region" description="Acidic residues" evidence="1">
    <location>
        <begin position="58"/>
        <end position="77"/>
    </location>
</feature>
<protein>
    <submittedName>
        <fullName evidence="2">Uncharacterized protein</fullName>
    </submittedName>
</protein>
<accession>A0A834JAA4</accession>
<dbReference type="EMBL" id="JACSDZ010000019">
    <property type="protein sequence ID" value="KAF7383309.1"/>
    <property type="molecule type" value="Genomic_DNA"/>
</dbReference>
<evidence type="ECO:0000313" key="3">
    <source>
        <dbReference type="Proteomes" id="UP000617340"/>
    </source>
</evidence>
<sequence length="154" mass="16421">MSVTRSLASPFPRPDPSRNNNDKSFENHPKEEEEEDEEEERGGGEGGGGGGGGGGEGGGEEEEEEGEEEEEEGEEEFAQNRLEGFGGCSSSIEEEYLLVVGMGQPALPKPGFFGWLVGWLVQYRSLCLIPSGISAKRGSKLVVREDPCLALAAA</sequence>
<reference evidence="2" key="1">
    <citation type="journal article" date="2020" name="G3 (Bethesda)">
        <title>High-Quality Assemblies for Three Invasive Social Wasps from the &lt;i&gt;Vespula&lt;/i&gt; Genus.</title>
        <authorList>
            <person name="Harrop T.W.R."/>
            <person name="Guhlin J."/>
            <person name="McLaughlin G.M."/>
            <person name="Permina E."/>
            <person name="Stockwell P."/>
            <person name="Gilligan J."/>
            <person name="Le Lec M.F."/>
            <person name="Gruber M.A.M."/>
            <person name="Quinn O."/>
            <person name="Lovegrove M."/>
            <person name="Duncan E.J."/>
            <person name="Remnant E.J."/>
            <person name="Van Eeckhoven J."/>
            <person name="Graham B."/>
            <person name="Knapp R.A."/>
            <person name="Langford K.W."/>
            <person name="Kronenberg Z."/>
            <person name="Press M.O."/>
            <person name="Eacker S.M."/>
            <person name="Wilson-Rankin E.E."/>
            <person name="Purcell J."/>
            <person name="Lester P.J."/>
            <person name="Dearden P.K."/>
        </authorList>
    </citation>
    <scope>NUCLEOTIDE SEQUENCE</scope>
    <source>
        <strain evidence="2">Linc-1</strain>
    </source>
</reference>
<name>A0A834JAA4_VESGE</name>
<gene>
    <name evidence="2" type="ORF">HZH68_015158</name>
</gene>
<dbReference type="Proteomes" id="UP000617340">
    <property type="component" value="Unassembled WGS sequence"/>
</dbReference>
<feature type="region of interest" description="Disordered" evidence="1">
    <location>
        <begin position="1"/>
        <end position="86"/>
    </location>
</feature>
<evidence type="ECO:0000256" key="1">
    <source>
        <dbReference type="SAM" id="MobiDB-lite"/>
    </source>
</evidence>
<proteinExistence type="predicted"/>
<dbReference type="AlphaFoldDB" id="A0A834JAA4"/>